<dbReference type="NCBIfam" id="TIGR00756">
    <property type="entry name" value="PPR"/>
    <property type="match status" value="16"/>
</dbReference>
<feature type="region of interest" description="Disordered" evidence="4">
    <location>
        <begin position="937"/>
        <end position="984"/>
    </location>
</feature>
<feature type="repeat" description="PPR" evidence="3">
    <location>
        <begin position="491"/>
        <end position="526"/>
    </location>
</feature>
<dbReference type="Gramene" id="GBG76730">
    <property type="protein sequence ID" value="GBG76730"/>
    <property type="gene ID" value="CBR_g22948"/>
</dbReference>
<dbReference type="Gene3D" id="1.25.40.10">
    <property type="entry name" value="Tetratricopeptide repeat domain"/>
    <property type="match status" value="8"/>
</dbReference>
<dbReference type="PANTHER" id="PTHR47447">
    <property type="entry name" value="OS03G0856100 PROTEIN"/>
    <property type="match status" value="1"/>
</dbReference>
<feature type="repeat" description="PPR" evidence="3">
    <location>
        <begin position="527"/>
        <end position="557"/>
    </location>
</feature>
<dbReference type="STRING" id="69332.A0A388L349"/>
<feature type="repeat" description="PPR" evidence="3">
    <location>
        <begin position="329"/>
        <end position="363"/>
    </location>
</feature>
<feature type="repeat" description="PPR" evidence="3">
    <location>
        <begin position="1122"/>
        <end position="1156"/>
    </location>
</feature>
<feature type="repeat" description="PPR" evidence="3">
    <location>
        <begin position="646"/>
        <end position="680"/>
    </location>
</feature>
<dbReference type="OrthoDB" id="185373at2759"/>
<gene>
    <name evidence="5" type="ORF">CBR_g22948</name>
</gene>
<feature type="repeat" description="PPR" evidence="3">
    <location>
        <begin position="294"/>
        <end position="328"/>
    </location>
</feature>
<protein>
    <recommendedName>
        <fullName evidence="7">Pentacotripeptide-repeat region of PRORP domain-containing protein</fullName>
    </recommendedName>
</protein>
<evidence type="ECO:0000256" key="1">
    <source>
        <dbReference type="ARBA" id="ARBA00007626"/>
    </source>
</evidence>
<feature type="compositionally biased region" description="Low complexity" evidence="4">
    <location>
        <begin position="439"/>
        <end position="449"/>
    </location>
</feature>
<evidence type="ECO:0000256" key="4">
    <source>
        <dbReference type="SAM" id="MobiDB-lite"/>
    </source>
</evidence>
<evidence type="ECO:0000256" key="2">
    <source>
        <dbReference type="ARBA" id="ARBA00022737"/>
    </source>
</evidence>
<proteinExistence type="inferred from homology"/>
<accession>A0A388L349</accession>
<feature type="repeat" description="PPR" evidence="3">
    <location>
        <begin position="844"/>
        <end position="878"/>
    </location>
</feature>
<feature type="compositionally biased region" description="Basic and acidic residues" evidence="4">
    <location>
        <begin position="195"/>
        <end position="206"/>
    </location>
</feature>
<dbReference type="AlphaFoldDB" id="A0A388L349"/>
<feature type="repeat" description="PPR" evidence="3">
    <location>
        <begin position="449"/>
        <end position="483"/>
    </location>
</feature>
<dbReference type="Pfam" id="PF12854">
    <property type="entry name" value="PPR_1"/>
    <property type="match status" value="1"/>
</dbReference>
<keyword evidence="6" id="KW-1185">Reference proteome</keyword>
<dbReference type="Pfam" id="PF13812">
    <property type="entry name" value="PPR_3"/>
    <property type="match status" value="1"/>
</dbReference>
<dbReference type="EMBL" id="BFEA01000252">
    <property type="protein sequence ID" value="GBG76730.1"/>
    <property type="molecule type" value="Genomic_DNA"/>
</dbReference>
<dbReference type="SUPFAM" id="SSF48452">
    <property type="entry name" value="TPR-like"/>
    <property type="match status" value="1"/>
</dbReference>
<dbReference type="InterPro" id="IPR002885">
    <property type="entry name" value="PPR_rpt"/>
</dbReference>
<comment type="similarity">
    <text evidence="1">Belongs to the PPR family. P subfamily.</text>
</comment>
<comment type="caution">
    <text evidence="5">The sequence shown here is derived from an EMBL/GenBank/DDBJ whole genome shotgun (WGS) entry which is preliminary data.</text>
</comment>
<dbReference type="Pfam" id="PF01535">
    <property type="entry name" value="PPR"/>
    <property type="match status" value="7"/>
</dbReference>
<evidence type="ECO:0000256" key="3">
    <source>
        <dbReference type="PROSITE-ProRule" id="PRU00708"/>
    </source>
</evidence>
<feature type="repeat" description="PPR" evidence="3">
    <location>
        <begin position="879"/>
        <end position="913"/>
    </location>
</feature>
<feature type="region of interest" description="Disordered" evidence="4">
    <location>
        <begin position="399"/>
        <end position="450"/>
    </location>
</feature>
<feature type="repeat" description="PPR" evidence="3">
    <location>
        <begin position="1157"/>
        <end position="1187"/>
    </location>
</feature>
<feature type="region of interest" description="Disordered" evidence="4">
    <location>
        <begin position="131"/>
        <end position="157"/>
    </location>
</feature>
<sequence length="1198" mass="132019">MTAQHCDDSDEDGSGRPLWGWSVGVSLPRSARPAAERLKGSPTRVTKSTSGWRMPSVIVFRLFNSPASLAVAASSTPERGWRGCRHVSSRRRTRKSNRDALDANLSQPYPLHSYAIIKDDRLELPSADRPQFTGGGGGAIERSGLRSVSGSDVEEADMRWKERGEERLSLEASEQVDARRAGGLKLGYLHERDVSKEGNERGRRELQSSYWEGKSTARGVPRRVRKKERSGAVRELLQALDELPDVKPADAVLSTWSGRLSMREASTVMSEQRQCKRVDEVYRWMKDSEGWDADVCVYNILIKAYSREGMWKRVEEVVGQMQQENKKPDNRTFATIIDACCQQHRHGEAATWYKRMEEGGCHPDEVTVRTMMRLHGKEGNVEGAEALFFDFFGSRGDRGEGRGIPRGKEEEERAMGFAGPERSGSRASSRENEGIVRRSSCSSCSSSPSARTCNVMIDVYARAGNFKEAERLYRMMMSTDEEDGRITAKPDRETYNTMMKVYGDDRNLPAAERVFTRLLDDPGCSPDQVSYNTMISLYGKCGRIRFAEKVYLMMEQDPASNPDELTYNTMIHMYAREGRVEKAEGLLTRMLAAGFTPDTRVHNAMIGLYGRAGRYEDAGRVFREMRLMGGGGRRRSSKESPVVDRAYSTYHVLMSVYARAGMFDEAMAVWKEMRGEGEEEPNRVACHIMTDVCGRAGWVEEGVGVVEEMVDRGMVTVEEACCMAVDMCEKAGKADEAVSIFRRLIARADLNRLVGDLAWVRLIEAHGRAGRWEAAVRVIEVMKSEGCAPGVAAYTAAMDACAEALRVEEAEALLSRMQGVHVVDGQGEELGEGSEKQLETVRIDVPACNALMKAYERAGQVSEARLLFDEMQTAGLPPSLATFTTMVCMYKRAGLFKEAEDVREQMLEQGFADDRVSCNCLLDLYGKSGRVEEAEELVRSMMTPPREDRTSGGDAVEDGSDGAGSAGISSDGQSGGAGSRGIGIDRDSNGAGSLGIGIDDGGGSGGARSGGIGIDVVTCNTMMNMYGKAGSVVDVRRWWRKLRELDLQPDLVSFCTIVDACGRAELHKEALAGVREMRRRFGKFGMNVVAYNLAIRALGRAGEVEEALNLFLEMKKAGVRPDVVTYSTVIAVYGTAKMLDGAVRTFRGMRAAGCEPNAVTYNAIIDAYKIAGRLEDADWAFIQMGRSPSLTSESCGGR</sequence>
<feature type="repeat" description="PPR" evidence="3">
    <location>
        <begin position="682"/>
        <end position="716"/>
    </location>
</feature>
<feature type="repeat" description="PPR" evidence="3">
    <location>
        <begin position="914"/>
        <end position="944"/>
    </location>
</feature>
<name>A0A388L349_CHABU</name>
<dbReference type="PANTHER" id="PTHR47447:SF17">
    <property type="entry name" value="OS12G0638900 PROTEIN"/>
    <property type="match status" value="1"/>
</dbReference>
<dbReference type="OMA" id="ASYSNHE"/>
<feature type="repeat" description="PPR" evidence="3">
    <location>
        <begin position="598"/>
        <end position="632"/>
    </location>
</feature>
<dbReference type="Proteomes" id="UP000265515">
    <property type="component" value="Unassembled WGS sequence"/>
</dbReference>
<feature type="repeat" description="PPR" evidence="3">
    <location>
        <begin position="563"/>
        <end position="597"/>
    </location>
</feature>
<keyword evidence="2" id="KW-0677">Repeat</keyword>
<dbReference type="InterPro" id="IPR011990">
    <property type="entry name" value="TPR-like_helical_dom_sf"/>
</dbReference>
<feature type="repeat" description="PPR" evidence="3">
    <location>
        <begin position="1015"/>
        <end position="1049"/>
    </location>
</feature>
<dbReference type="Pfam" id="PF13041">
    <property type="entry name" value="PPR_2"/>
    <property type="match status" value="5"/>
</dbReference>
<feature type="repeat" description="PPR" evidence="3">
    <location>
        <begin position="755"/>
        <end position="789"/>
    </location>
</feature>
<feature type="compositionally biased region" description="Basic and acidic residues" evidence="4">
    <location>
        <begin position="399"/>
        <end position="414"/>
    </location>
</feature>
<reference evidence="5 6" key="1">
    <citation type="journal article" date="2018" name="Cell">
        <title>The Chara Genome: Secondary Complexity and Implications for Plant Terrestrialization.</title>
        <authorList>
            <person name="Nishiyama T."/>
            <person name="Sakayama H."/>
            <person name="Vries J.D."/>
            <person name="Buschmann H."/>
            <person name="Saint-Marcoux D."/>
            <person name="Ullrich K.K."/>
            <person name="Haas F.B."/>
            <person name="Vanderstraeten L."/>
            <person name="Becker D."/>
            <person name="Lang D."/>
            <person name="Vosolsobe S."/>
            <person name="Rombauts S."/>
            <person name="Wilhelmsson P.K.I."/>
            <person name="Janitza P."/>
            <person name="Kern R."/>
            <person name="Heyl A."/>
            <person name="Rumpler F."/>
            <person name="Villalobos L.I.A.C."/>
            <person name="Clay J.M."/>
            <person name="Skokan R."/>
            <person name="Toyoda A."/>
            <person name="Suzuki Y."/>
            <person name="Kagoshima H."/>
            <person name="Schijlen E."/>
            <person name="Tajeshwar N."/>
            <person name="Catarino B."/>
            <person name="Hetherington A.J."/>
            <person name="Saltykova A."/>
            <person name="Bonnot C."/>
            <person name="Breuninger H."/>
            <person name="Symeonidi A."/>
            <person name="Radhakrishnan G.V."/>
            <person name="Van Nieuwerburgh F."/>
            <person name="Deforce D."/>
            <person name="Chang C."/>
            <person name="Karol K.G."/>
            <person name="Hedrich R."/>
            <person name="Ulvskov P."/>
            <person name="Glockner G."/>
            <person name="Delwiche C.F."/>
            <person name="Petrasek J."/>
            <person name="Van de Peer Y."/>
            <person name="Friml J."/>
            <person name="Beilby M."/>
            <person name="Dolan L."/>
            <person name="Kohara Y."/>
            <person name="Sugano S."/>
            <person name="Fujiyama A."/>
            <person name="Delaux P.-M."/>
            <person name="Quint M."/>
            <person name="TheiBen G."/>
            <person name="Hagemann M."/>
            <person name="Harholt J."/>
            <person name="Dunand C."/>
            <person name="Zachgo S."/>
            <person name="Langdale J."/>
            <person name="Maumus F."/>
            <person name="Straeten D.V.D."/>
            <person name="Gould S.B."/>
            <person name="Rensing S.A."/>
        </authorList>
    </citation>
    <scope>NUCLEOTIDE SEQUENCE [LARGE SCALE GENOMIC DNA]</scope>
    <source>
        <strain evidence="5 6">S276</strain>
    </source>
</reference>
<evidence type="ECO:0008006" key="7">
    <source>
        <dbReference type="Google" id="ProtNLM"/>
    </source>
</evidence>
<feature type="repeat" description="PPR" evidence="3">
    <location>
        <begin position="1087"/>
        <end position="1121"/>
    </location>
</feature>
<dbReference type="PROSITE" id="PS51375">
    <property type="entry name" value="PPR"/>
    <property type="match status" value="17"/>
</dbReference>
<organism evidence="5 6">
    <name type="scientific">Chara braunii</name>
    <name type="common">Braun's stonewort</name>
    <dbReference type="NCBI Taxonomy" id="69332"/>
    <lineage>
        <taxon>Eukaryota</taxon>
        <taxon>Viridiplantae</taxon>
        <taxon>Streptophyta</taxon>
        <taxon>Charophyceae</taxon>
        <taxon>Charales</taxon>
        <taxon>Characeae</taxon>
        <taxon>Chara</taxon>
    </lineage>
</organism>
<feature type="region of interest" description="Disordered" evidence="4">
    <location>
        <begin position="195"/>
        <end position="226"/>
    </location>
</feature>
<evidence type="ECO:0000313" key="5">
    <source>
        <dbReference type="EMBL" id="GBG76730.1"/>
    </source>
</evidence>
<evidence type="ECO:0000313" key="6">
    <source>
        <dbReference type="Proteomes" id="UP000265515"/>
    </source>
</evidence>
<feature type="compositionally biased region" description="Basic residues" evidence="4">
    <location>
        <begin position="82"/>
        <end position="95"/>
    </location>
</feature>
<feature type="region of interest" description="Disordered" evidence="4">
    <location>
        <begin position="74"/>
        <end position="98"/>
    </location>
</feature>